<reference evidence="2 3" key="1">
    <citation type="submission" date="2018-02" db="EMBL/GenBank/DDBJ databases">
        <title>Comparative genomes isolates from brazilian mangrove.</title>
        <authorList>
            <person name="Araujo J.E."/>
            <person name="Taketani R.G."/>
            <person name="Silva M.C.P."/>
            <person name="Loureco M.V."/>
            <person name="Andreote F.D."/>
        </authorList>
    </citation>
    <scope>NUCLEOTIDE SEQUENCE [LARGE SCALE GENOMIC DNA]</scope>
    <source>
        <strain evidence="2 3">HEX-2 MGV</strain>
    </source>
</reference>
<evidence type="ECO:0000259" key="1">
    <source>
        <dbReference type="Pfam" id="PF13480"/>
    </source>
</evidence>
<dbReference type="OrthoDB" id="286168at2"/>
<feature type="domain" description="BioF2-like acetyltransferase" evidence="1">
    <location>
        <begin position="174"/>
        <end position="324"/>
    </location>
</feature>
<evidence type="ECO:0000313" key="2">
    <source>
        <dbReference type="EMBL" id="PQO27411.1"/>
    </source>
</evidence>
<dbReference type="SUPFAM" id="SSF55729">
    <property type="entry name" value="Acyl-CoA N-acyltransferases (Nat)"/>
    <property type="match status" value="1"/>
</dbReference>
<dbReference type="InterPro" id="IPR016181">
    <property type="entry name" value="Acyl_CoA_acyltransferase"/>
</dbReference>
<accession>A0A2S8F5H8</accession>
<dbReference type="AlphaFoldDB" id="A0A2S8F5H8"/>
<gene>
    <name evidence="2" type="ORF">C5Y96_17890</name>
</gene>
<dbReference type="RefSeq" id="WP_105356125.1">
    <property type="nucleotide sequence ID" value="NZ_PUIA01000057.1"/>
</dbReference>
<proteinExistence type="predicted"/>
<dbReference type="Proteomes" id="UP000240009">
    <property type="component" value="Unassembled WGS sequence"/>
</dbReference>
<name>A0A2S8F5H8_9BACT</name>
<organism evidence="2 3">
    <name type="scientific">Blastopirellula marina</name>
    <dbReference type="NCBI Taxonomy" id="124"/>
    <lineage>
        <taxon>Bacteria</taxon>
        <taxon>Pseudomonadati</taxon>
        <taxon>Planctomycetota</taxon>
        <taxon>Planctomycetia</taxon>
        <taxon>Pirellulales</taxon>
        <taxon>Pirellulaceae</taxon>
        <taxon>Blastopirellula</taxon>
    </lineage>
</organism>
<protein>
    <submittedName>
        <fullName evidence="2">Cellulose biosynthesis protein</fullName>
    </submittedName>
</protein>
<sequence>MSEVIEINEIEDLRAYASFWNRLHAKTPQATFFQTLPWLETYWKFFGQSKKLRVLLVQIDCQIKGILPLIEQTERTKAGAVRILTYPLDGWGPFFGPIGSDQTATLYAAMQYLQATPRTWDLLDLRFVDPTVDRGRILNTMRCHGMSPSVLPWNPSYAIELPGDFEQFVSTRSSKFRATIRRTLRKADDVGVTSVRYRPAACPTGNTEPNFDLYDECVLLARRTWQAGSTTGTTISHPEAADYFRECFAQASRLGMIDLMTLRHEDRMIAFSYNFHHEGRLLGMRMGYEQDSKQLTPGTVMMSHQIRDSIKRGDKIIDLGPEHLEIKSRWINRTLESQRICHYSRLSLSASVLRMGHWWKYHRSAA</sequence>
<comment type="caution">
    <text evidence="2">The sequence shown here is derived from an EMBL/GenBank/DDBJ whole genome shotgun (WGS) entry which is preliminary data.</text>
</comment>
<dbReference type="InterPro" id="IPR038740">
    <property type="entry name" value="BioF2-like_GNAT_dom"/>
</dbReference>
<dbReference type="EMBL" id="PUIA01000057">
    <property type="protein sequence ID" value="PQO27411.1"/>
    <property type="molecule type" value="Genomic_DNA"/>
</dbReference>
<evidence type="ECO:0000313" key="3">
    <source>
        <dbReference type="Proteomes" id="UP000240009"/>
    </source>
</evidence>
<dbReference type="Gene3D" id="3.40.630.30">
    <property type="match status" value="1"/>
</dbReference>
<dbReference type="Pfam" id="PF13480">
    <property type="entry name" value="Acetyltransf_6"/>
    <property type="match status" value="1"/>
</dbReference>